<dbReference type="AlphaFoldDB" id="A0A8C7DAS0"/>
<feature type="compositionally biased region" description="Acidic residues" evidence="5">
    <location>
        <begin position="179"/>
        <end position="194"/>
    </location>
</feature>
<protein>
    <recommendedName>
        <fullName evidence="4">Protein MAK16 homolog</fullName>
    </recommendedName>
</protein>
<evidence type="ECO:0000256" key="2">
    <source>
        <dbReference type="ARBA" id="ARBA00005514"/>
    </source>
</evidence>
<accession>A0A8C7DAS0</accession>
<dbReference type="Ensembl" id="ENSOKIT00005018016.1">
    <property type="protein sequence ID" value="ENSOKIP00005016926.1"/>
    <property type="gene ID" value="ENSOKIG00005007495.1"/>
</dbReference>
<reference evidence="7" key="1">
    <citation type="submission" date="2025-08" db="UniProtKB">
        <authorList>
            <consortium name="Ensembl"/>
        </authorList>
    </citation>
    <scope>IDENTIFICATION</scope>
</reference>
<dbReference type="GO" id="GO:0005730">
    <property type="term" value="C:nucleolus"/>
    <property type="evidence" value="ECO:0007669"/>
    <property type="project" value="UniProtKB-SubCell"/>
</dbReference>
<sequence length="261" mass="30720">MQHDDVIWDVIGNRAFCSFKVKTKVQNFCRNEYNITGLCNRSSCPLANSQYATIREEKGQCFLYMKVIERAAFPARMWEKVKLSKNYEKALEQIDQNLIYWPRFIRHKCKQRFTKITQYLIRIRKLTLKRQLKQGTYGDIYNFPIHAFDKALEHQDEESETDSEEEEDDEDVGKKEFVAEDEIEESDLSDFEDMDNLKAGSDEHEESSEEDESEEEMEEEPEASGSKGKMPLKGAVFRKKRAYVEIEYEQEMEPVPKSKAT</sequence>
<evidence type="ECO:0000256" key="5">
    <source>
        <dbReference type="SAM" id="MobiDB-lite"/>
    </source>
</evidence>
<dbReference type="FunFam" id="3.30.390.110:FF:000003">
    <property type="entry name" value="Protein MAK16 homolog"/>
    <property type="match status" value="1"/>
</dbReference>
<dbReference type="GO" id="GO:0000470">
    <property type="term" value="P:maturation of LSU-rRNA"/>
    <property type="evidence" value="ECO:0007669"/>
    <property type="project" value="TreeGrafter"/>
</dbReference>
<feature type="compositionally biased region" description="Acidic residues" evidence="5">
    <location>
        <begin position="155"/>
        <end position="171"/>
    </location>
</feature>
<organism evidence="7 8">
    <name type="scientific">Oncorhynchus kisutch</name>
    <name type="common">Coho salmon</name>
    <name type="synonym">Salmo kisutch</name>
    <dbReference type="NCBI Taxonomy" id="8019"/>
    <lineage>
        <taxon>Eukaryota</taxon>
        <taxon>Metazoa</taxon>
        <taxon>Chordata</taxon>
        <taxon>Craniata</taxon>
        <taxon>Vertebrata</taxon>
        <taxon>Euteleostomi</taxon>
        <taxon>Actinopterygii</taxon>
        <taxon>Neopterygii</taxon>
        <taxon>Teleostei</taxon>
        <taxon>Protacanthopterygii</taxon>
        <taxon>Salmoniformes</taxon>
        <taxon>Salmonidae</taxon>
        <taxon>Salmoninae</taxon>
        <taxon>Oncorhynchus</taxon>
    </lineage>
</organism>
<dbReference type="GO" id="GO:0030687">
    <property type="term" value="C:preribosome, large subunit precursor"/>
    <property type="evidence" value="ECO:0007669"/>
    <property type="project" value="TreeGrafter"/>
</dbReference>
<comment type="similarity">
    <text evidence="2 4">Belongs to the MAK16 family.</text>
</comment>
<evidence type="ECO:0000259" key="6">
    <source>
        <dbReference type="Pfam" id="PF01778"/>
    </source>
</evidence>
<dbReference type="Pfam" id="PF01778">
    <property type="entry name" value="Ribosomal_L28e"/>
    <property type="match status" value="1"/>
</dbReference>
<dbReference type="PIRSF" id="PIRSF003352">
    <property type="entry name" value="MAK16"/>
    <property type="match status" value="1"/>
</dbReference>
<dbReference type="InterPro" id="IPR006958">
    <property type="entry name" value="Mak16"/>
</dbReference>
<feature type="region of interest" description="Disordered" evidence="5">
    <location>
        <begin position="152"/>
        <end position="232"/>
    </location>
</feature>
<evidence type="ECO:0000313" key="7">
    <source>
        <dbReference type="Ensembl" id="ENSOKIP00005016926.1"/>
    </source>
</evidence>
<dbReference type="Proteomes" id="UP000694557">
    <property type="component" value="Unassembled WGS sequence"/>
</dbReference>
<evidence type="ECO:0000313" key="8">
    <source>
        <dbReference type="Proteomes" id="UP000694557"/>
    </source>
</evidence>
<name>A0A8C7DAS0_ONCKI</name>
<proteinExistence type="inferred from homology"/>
<feature type="compositionally biased region" description="Acidic residues" evidence="5">
    <location>
        <begin position="203"/>
        <end position="222"/>
    </location>
</feature>
<evidence type="ECO:0000256" key="4">
    <source>
        <dbReference type="PIRNR" id="PIRNR003352"/>
    </source>
</evidence>
<gene>
    <name evidence="7" type="primary">MAK16</name>
    <name evidence="7" type="synonym">mak16</name>
</gene>
<dbReference type="Gene3D" id="3.30.390.110">
    <property type="match status" value="1"/>
</dbReference>
<dbReference type="Pfam" id="PF04874">
    <property type="entry name" value="Mak16"/>
    <property type="match status" value="1"/>
</dbReference>
<dbReference type="PANTHER" id="PTHR23405:SF4">
    <property type="entry name" value="PROTEIN MAK16 HOMOLOG"/>
    <property type="match status" value="1"/>
</dbReference>
<dbReference type="PANTHER" id="PTHR23405">
    <property type="entry name" value="MAINTENANCE OF KILLER 16 MAK16 PROTEIN-RELATED"/>
    <property type="match status" value="1"/>
</dbReference>
<reference evidence="7" key="2">
    <citation type="submission" date="2025-09" db="UniProtKB">
        <authorList>
            <consortium name="Ensembl"/>
        </authorList>
    </citation>
    <scope>IDENTIFICATION</scope>
</reference>
<dbReference type="GeneTree" id="ENSGT00390000012859"/>
<dbReference type="GO" id="GO:0000460">
    <property type="term" value="P:maturation of 5.8S rRNA"/>
    <property type="evidence" value="ECO:0007669"/>
    <property type="project" value="TreeGrafter"/>
</dbReference>
<evidence type="ECO:0000256" key="3">
    <source>
        <dbReference type="ARBA" id="ARBA00023242"/>
    </source>
</evidence>
<evidence type="ECO:0000256" key="1">
    <source>
        <dbReference type="ARBA" id="ARBA00004604"/>
    </source>
</evidence>
<dbReference type="InterPro" id="IPR029004">
    <property type="entry name" value="Ribosomal_eL28/Mak16"/>
</dbReference>
<keyword evidence="8" id="KW-1185">Reference proteome</keyword>
<keyword evidence="3 4" id="KW-0539">Nucleus</keyword>
<comment type="subcellular location">
    <subcellularLocation>
        <location evidence="1">Nucleus</location>
        <location evidence="1">Nucleolus</location>
    </subcellularLocation>
</comment>
<feature type="domain" description="Ribosomal eL28/Mak16" evidence="6">
    <location>
        <begin position="6"/>
        <end position="119"/>
    </location>
</feature>